<dbReference type="Pfam" id="PF02485">
    <property type="entry name" value="Branch"/>
    <property type="match status" value="1"/>
</dbReference>
<evidence type="ECO:0000256" key="12">
    <source>
        <dbReference type="ARBA" id="ARBA00023157"/>
    </source>
</evidence>
<evidence type="ECO:0000256" key="11">
    <source>
        <dbReference type="ARBA" id="ARBA00023136"/>
    </source>
</evidence>
<protein>
    <recommendedName>
        <fullName evidence="14">Peptide O-xylosyltransferase</fullName>
    </recommendedName>
</protein>
<dbReference type="GO" id="GO:0016020">
    <property type="term" value="C:membrane"/>
    <property type="evidence" value="ECO:0007669"/>
    <property type="project" value="InterPro"/>
</dbReference>
<organism evidence="15 16">
    <name type="scientific">Sphingobacterium alkalisoli</name>
    <dbReference type="NCBI Taxonomy" id="1874115"/>
    <lineage>
        <taxon>Bacteria</taxon>
        <taxon>Pseudomonadati</taxon>
        <taxon>Bacteroidota</taxon>
        <taxon>Sphingobacteriia</taxon>
        <taxon>Sphingobacteriales</taxon>
        <taxon>Sphingobacteriaceae</taxon>
        <taxon>Sphingobacterium</taxon>
    </lineage>
</organism>
<keyword evidence="13" id="KW-0325">Glycoprotein</keyword>
<dbReference type="RefSeq" id="WP_136823142.1">
    <property type="nucleotide sequence ID" value="NZ_BMJX01000012.1"/>
</dbReference>
<gene>
    <name evidence="15" type="ORF">FAZ19_23075</name>
</gene>
<name>A0A4U0GN42_9SPHI</name>
<evidence type="ECO:0000256" key="5">
    <source>
        <dbReference type="ARBA" id="ARBA00022692"/>
    </source>
</evidence>
<dbReference type="InterPro" id="IPR043538">
    <property type="entry name" value="XYLT"/>
</dbReference>
<evidence type="ECO:0000256" key="3">
    <source>
        <dbReference type="ARBA" id="ARBA00022676"/>
    </source>
</evidence>
<dbReference type="AlphaFoldDB" id="A0A4U0GN42"/>
<keyword evidence="8" id="KW-0735">Signal-anchor</keyword>
<dbReference type="EMBL" id="SUKA01000012">
    <property type="protein sequence ID" value="TJY60137.1"/>
    <property type="molecule type" value="Genomic_DNA"/>
</dbReference>
<keyword evidence="16" id="KW-1185">Reference proteome</keyword>
<evidence type="ECO:0000256" key="2">
    <source>
        <dbReference type="ARBA" id="ARBA00004648"/>
    </source>
</evidence>
<dbReference type="InterPro" id="IPR003406">
    <property type="entry name" value="Glyco_trans_14"/>
</dbReference>
<keyword evidence="3" id="KW-0328">Glycosyltransferase</keyword>
<keyword evidence="12" id="KW-1015">Disulfide bond</keyword>
<keyword evidence="9" id="KW-1133">Transmembrane helix</keyword>
<evidence type="ECO:0000256" key="1">
    <source>
        <dbReference type="ARBA" id="ARBA00004323"/>
    </source>
</evidence>
<evidence type="ECO:0000256" key="8">
    <source>
        <dbReference type="ARBA" id="ARBA00022968"/>
    </source>
</evidence>
<evidence type="ECO:0000256" key="6">
    <source>
        <dbReference type="ARBA" id="ARBA00022723"/>
    </source>
</evidence>
<reference evidence="15 16" key="1">
    <citation type="submission" date="2019-04" db="EMBL/GenBank/DDBJ databases">
        <title>Sphingobacterium olei sp. nov., isolated from oil-contaminated soil.</title>
        <authorList>
            <person name="Liu B."/>
        </authorList>
    </citation>
    <scope>NUCLEOTIDE SEQUENCE [LARGE SCALE GENOMIC DNA]</scope>
    <source>
        <strain evidence="15 16">Y3L14</strain>
    </source>
</reference>
<keyword evidence="5" id="KW-0812">Transmembrane</keyword>
<sequence>MKHAYLIIAHHEFEVLQKLIEALDDERNDIYLHIDKKVSQLPHVAAQKAKIFFVADRIDVRWGHISQIECEYALFEMAYYSPEKYTRFHLLSGTHLPLKNQDEIHACFADYEGKEVLSLLYTNGYEINMKLERYHFLLRYFRYGRPWLQKSANFLWHILLKLQYIFHIQKRKLNVTLKANNWVSLTPAAVAFILKRKTEVNQRFKWSLCGDEFFVPYLLEQDKKSFTLVGVEHMLYNEFIGSNPRTLTSDDLDFLLQSDYLFARKFSSTDLQVVDRILKHIGVAL</sequence>
<evidence type="ECO:0000256" key="10">
    <source>
        <dbReference type="ARBA" id="ARBA00023034"/>
    </source>
</evidence>
<dbReference type="GO" id="GO:0030158">
    <property type="term" value="F:protein xylosyltransferase activity"/>
    <property type="evidence" value="ECO:0007669"/>
    <property type="project" value="InterPro"/>
</dbReference>
<dbReference type="PANTHER" id="PTHR46025:SF3">
    <property type="entry name" value="XYLOSYLTRANSFERASE OXT"/>
    <property type="match status" value="1"/>
</dbReference>
<evidence type="ECO:0000256" key="4">
    <source>
        <dbReference type="ARBA" id="ARBA00022679"/>
    </source>
</evidence>
<evidence type="ECO:0000256" key="13">
    <source>
        <dbReference type="ARBA" id="ARBA00023180"/>
    </source>
</evidence>
<keyword evidence="4 15" id="KW-0808">Transferase</keyword>
<evidence type="ECO:0000313" key="16">
    <source>
        <dbReference type="Proteomes" id="UP000309872"/>
    </source>
</evidence>
<keyword evidence="7" id="KW-0256">Endoplasmic reticulum</keyword>
<comment type="caution">
    <text evidence="15">The sequence shown here is derived from an EMBL/GenBank/DDBJ whole genome shotgun (WGS) entry which is preliminary data.</text>
</comment>
<proteinExistence type="predicted"/>
<dbReference type="Proteomes" id="UP000309872">
    <property type="component" value="Unassembled WGS sequence"/>
</dbReference>
<keyword evidence="11" id="KW-0472">Membrane</keyword>
<accession>A0A4U0GN42</accession>
<dbReference type="PANTHER" id="PTHR46025">
    <property type="entry name" value="XYLOSYLTRANSFERASE OXT"/>
    <property type="match status" value="1"/>
</dbReference>
<dbReference type="OrthoDB" id="7943907at2"/>
<evidence type="ECO:0000256" key="14">
    <source>
        <dbReference type="ARBA" id="ARBA00042865"/>
    </source>
</evidence>
<keyword evidence="10" id="KW-0333">Golgi apparatus</keyword>
<comment type="subcellular location">
    <subcellularLocation>
        <location evidence="2">Endoplasmic reticulum membrane</location>
        <topology evidence="2">Single-pass type II membrane protein</topology>
    </subcellularLocation>
    <subcellularLocation>
        <location evidence="1">Golgi apparatus membrane</location>
        <topology evidence="1">Single-pass type II membrane protein</topology>
    </subcellularLocation>
</comment>
<dbReference type="GO" id="GO:0046872">
    <property type="term" value="F:metal ion binding"/>
    <property type="evidence" value="ECO:0007669"/>
    <property type="project" value="UniProtKB-KW"/>
</dbReference>
<evidence type="ECO:0000256" key="7">
    <source>
        <dbReference type="ARBA" id="ARBA00022824"/>
    </source>
</evidence>
<dbReference type="GO" id="GO:0015012">
    <property type="term" value="P:heparan sulfate proteoglycan biosynthetic process"/>
    <property type="evidence" value="ECO:0007669"/>
    <property type="project" value="TreeGrafter"/>
</dbReference>
<keyword evidence="6" id="KW-0479">Metal-binding</keyword>
<evidence type="ECO:0000256" key="9">
    <source>
        <dbReference type="ARBA" id="ARBA00022989"/>
    </source>
</evidence>
<evidence type="ECO:0000313" key="15">
    <source>
        <dbReference type="EMBL" id="TJY60137.1"/>
    </source>
</evidence>
<dbReference type="GO" id="GO:0050650">
    <property type="term" value="P:chondroitin sulfate proteoglycan biosynthetic process"/>
    <property type="evidence" value="ECO:0007669"/>
    <property type="project" value="TreeGrafter"/>
</dbReference>